<reference evidence="3" key="1">
    <citation type="submission" date="2022-03" db="EMBL/GenBank/DDBJ databases">
        <title>Genome Identification and Characterization of new species Bdellovibrio reynosense LBG001 sp. nov. from a Mexico soil sample.</title>
        <authorList>
            <person name="Camilli A."/>
            <person name="Ajao Y."/>
            <person name="Guo X."/>
        </authorList>
    </citation>
    <scope>NUCLEOTIDE SEQUENCE</scope>
    <source>
        <strain evidence="3">LBG001</strain>
    </source>
</reference>
<accession>A0ABY4CFG1</accession>
<dbReference type="InterPro" id="IPR011990">
    <property type="entry name" value="TPR-like_helical_dom_sf"/>
</dbReference>
<dbReference type="Pfam" id="PF13529">
    <property type="entry name" value="Peptidase_C39_2"/>
    <property type="match status" value="1"/>
</dbReference>
<dbReference type="PROSITE" id="PS50005">
    <property type="entry name" value="TPR"/>
    <property type="match status" value="1"/>
</dbReference>
<sequence length="281" mass="32366">MQLKSYANKDWDAQKKLDVEFVPQKKNLCGPSVIKMAAEIYNPPLPLASYQKISFRENLQGTFKSDVLSAARRLDLVPYKVNSIKELIAEIHDGHPVVVFQNLGLKWMPQWHFALVVGYNLEKNVLYLHSGTTAYEEWKMDHFAYSWQGGGSWAYILLPPSQLPKTVTFDEALDNAMLFEKIKKPTIAKTIFKSMTQKFPDRYEPHLGLANLYYNEQNRPLAIIQSQEALNKNPSEPALLFNLAILYHEDGQYEKAYEMKDLALVATPEELKLMYLEKLSF</sequence>
<gene>
    <name evidence="3" type="ORF">MNR06_06070</name>
</gene>
<feature type="domain" description="Peptidase C39-like" evidence="2">
    <location>
        <begin position="17"/>
        <end position="128"/>
    </location>
</feature>
<dbReference type="EMBL" id="CP093442">
    <property type="protein sequence ID" value="UOF02516.1"/>
    <property type="molecule type" value="Genomic_DNA"/>
</dbReference>
<name>A0ABY4CFG1_9BACT</name>
<evidence type="ECO:0000313" key="3">
    <source>
        <dbReference type="EMBL" id="UOF02516.1"/>
    </source>
</evidence>
<dbReference type="InterPro" id="IPR019734">
    <property type="entry name" value="TPR_rpt"/>
</dbReference>
<feature type="repeat" description="TPR" evidence="1">
    <location>
        <begin position="237"/>
        <end position="270"/>
    </location>
</feature>
<organism evidence="3 4">
    <name type="scientific">Bdellovibrio reynosensis</name>
    <dbReference type="NCBI Taxonomy" id="2835041"/>
    <lineage>
        <taxon>Bacteria</taxon>
        <taxon>Pseudomonadati</taxon>
        <taxon>Bdellovibrionota</taxon>
        <taxon>Bdellovibrionia</taxon>
        <taxon>Bdellovibrionales</taxon>
        <taxon>Pseudobdellovibrionaceae</taxon>
        <taxon>Bdellovibrio</taxon>
    </lineage>
</organism>
<dbReference type="Pfam" id="PF13431">
    <property type="entry name" value="TPR_17"/>
    <property type="match status" value="1"/>
</dbReference>
<proteinExistence type="predicted"/>
<dbReference type="RefSeq" id="WP_243540078.1">
    <property type="nucleotide sequence ID" value="NZ_CP093442.1"/>
</dbReference>
<dbReference type="Gene3D" id="1.25.40.10">
    <property type="entry name" value="Tetratricopeptide repeat domain"/>
    <property type="match status" value="1"/>
</dbReference>
<dbReference type="Proteomes" id="UP000830116">
    <property type="component" value="Chromosome"/>
</dbReference>
<evidence type="ECO:0000256" key="1">
    <source>
        <dbReference type="PROSITE-ProRule" id="PRU00339"/>
    </source>
</evidence>
<dbReference type="Gene3D" id="3.90.70.10">
    <property type="entry name" value="Cysteine proteinases"/>
    <property type="match status" value="1"/>
</dbReference>
<protein>
    <submittedName>
        <fullName evidence="3">PA2778 family cysteine peptidase</fullName>
    </submittedName>
</protein>
<dbReference type="InterPro" id="IPR039564">
    <property type="entry name" value="Peptidase_C39-like"/>
</dbReference>
<evidence type="ECO:0000313" key="4">
    <source>
        <dbReference type="Proteomes" id="UP000830116"/>
    </source>
</evidence>
<keyword evidence="1" id="KW-0802">TPR repeat</keyword>
<evidence type="ECO:0000259" key="2">
    <source>
        <dbReference type="Pfam" id="PF13529"/>
    </source>
</evidence>
<keyword evidence="4" id="KW-1185">Reference proteome</keyword>
<dbReference type="NCBIfam" id="NF033920">
    <property type="entry name" value="C39_PA2778_fam"/>
    <property type="match status" value="1"/>
</dbReference>
<dbReference type="SUPFAM" id="SSF48452">
    <property type="entry name" value="TPR-like"/>
    <property type="match status" value="1"/>
</dbReference>